<evidence type="ECO:0000259" key="2">
    <source>
        <dbReference type="PROSITE" id="PS50222"/>
    </source>
</evidence>
<name>A0AA88A322_FICCA</name>
<feature type="domain" description="EF-hand" evidence="2">
    <location>
        <begin position="9"/>
        <end position="44"/>
    </location>
</feature>
<dbReference type="Gene3D" id="1.10.238.10">
    <property type="entry name" value="EF-hand"/>
    <property type="match status" value="1"/>
</dbReference>
<dbReference type="PROSITE" id="PS50222">
    <property type="entry name" value="EF_HAND_2"/>
    <property type="match status" value="1"/>
</dbReference>
<dbReference type="Proteomes" id="UP001187192">
    <property type="component" value="Unassembled WGS sequence"/>
</dbReference>
<dbReference type="AlphaFoldDB" id="A0AA88A322"/>
<evidence type="ECO:0000313" key="3">
    <source>
        <dbReference type="EMBL" id="GMN33306.1"/>
    </source>
</evidence>
<comment type="caution">
    <text evidence="3">The sequence shown here is derived from an EMBL/GenBank/DDBJ whole genome shotgun (WGS) entry which is preliminary data.</text>
</comment>
<proteinExistence type="predicted"/>
<dbReference type="InterPro" id="IPR011992">
    <property type="entry name" value="EF-hand-dom_pair"/>
</dbReference>
<keyword evidence="4" id="KW-1185">Reference proteome</keyword>
<organism evidence="3 4">
    <name type="scientific">Ficus carica</name>
    <name type="common">Common fig</name>
    <dbReference type="NCBI Taxonomy" id="3494"/>
    <lineage>
        <taxon>Eukaryota</taxon>
        <taxon>Viridiplantae</taxon>
        <taxon>Streptophyta</taxon>
        <taxon>Embryophyta</taxon>
        <taxon>Tracheophyta</taxon>
        <taxon>Spermatophyta</taxon>
        <taxon>Magnoliopsida</taxon>
        <taxon>eudicotyledons</taxon>
        <taxon>Gunneridae</taxon>
        <taxon>Pentapetalae</taxon>
        <taxon>rosids</taxon>
        <taxon>fabids</taxon>
        <taxon>Rosales</taxon>
        <taxon>Moraceae</taxon>
        <taxon>Ficeae</taxon>
        <taxon>Ficus</taxon>
    </lineage>
</organism>
<dbReference type="PROSITE" id="PS00018">
    <property type="entry name" value="EF_HAND_1"/>
    <property type="match status" value="1"/>
</dbReference>
<sequence>MAKMRQPLSTYQELTEMIREADKDGDGVISFNEFVTAMARSASDFLGLCFVMTCKNKNKIK</sequence>
<dbReference type="SUPFAM" id="SSF47473">
    <property type="entry name" value="EF-hand"/>
    <property type="match status" value="1"/>
</dbReference>
<dbReference type="InterPro" id="IPR018247">
    <property type="entry name" value="EF_Hand_1_Ca_BS"/>
</dbReference>
<keyword evidence="1" id="KW-0106">Calcium</keyword>
<dbReference type="InterPro" id="IPR002048">
    <property type="entry name" value="EF_hand_dom"/>
</dbReference>
<dbReference type="SMART" id="SM00054">
    <property type="entry name" value="EFh"/>
    <property type="match status" value="1"/>
</dbReference>
<accession>A0AA88A322</accession>
<evidence type="ECO:0000256" key="1">
    <source>
        <dbReference type="ARBA" id="ARBA00022837"/>
    </source>
</evidence>
<dbReference type="Pfam" id="PF00036">
    <property type="entry name" value="EF-hand_1"/>
    <property type="match status" value="1"/>
</dbReference>
<dbReference type="EMBL" id="BTGU01006001">
    <property type="protein sequence ID" value="GMN33306.1"/>
    <property type="molecule type" value="Genomic_DNA"/>
</dbReference>
<dbReference type="GO" id="GO:0005509">
    <property type="term" value="F:calcium ion binding"/>
    <property type="evidence" value="ECO:0007669"/>
    <property type="project" value="InterPro"/>
</dbReference>
<gene>
    <name evidence="3" type="ORF">TIFTF001_048253</name>
</gene>
<evidence type="ECO:0000313" key="4">
    <source>
        <dbReference type="Proteomes" id="UP001187192"/>
    </source>
</evidence>
<reference evidence="3" key="1">
    <citation type="submission" date="2023-07" db="EMBL/GenBank/DDBJ databases">
        <title>draft genome sequence of fig (Ficus carica).</title>
        <authorList>
            <person name="Takahashi T."/>
            <person name="Nishimura K."/>
        </authorList>
    </citation>
    <scope>NUCLEOTIDE SEQUENCE</scope>
</reference>
<protein>
    <recommendedName>
        <fullName evidence="2">EF-hand domain-containing protein</fullName>
    </recommendedName>
</protein>
<dbReference type="CDD" id="cd00051">
    <property type="entry name" value="EFh"/>
    <property type="match status" value="1"/>
</dbReference>